<reference evidence="1" key="1">
    <citation type="submission" date="2020-10" db="EMBL/GenBank/DDBJ databases">
        <title>Connecting structure to function with the recovery of over 1000 high-quality activated sludge metagenome-assembled genomes encoding full-length rRNA genes using long-read sequencing.</title>
        <authorList>
            <person name="Singleton C.M."/>
            <person name="Petriglieri F."/>
            <person name="Kristensen J.M."/>
            <person name="Kirkegaard R.H."/>
            <person name="Michaelsen T.Y."/>
            <person name="Andersen M.H."/>
            <person name="Karst S.M."/>
            <person name="Dueholm M.S."/>
            <person name="Nielsen P.H."/>
            <person name="Albertsen M."/>
        </authorList>
    </citation>
    <scope>NUCLEOTIDE SEQUENCE</scope>
    <source>
        <strain evidence="1">Bjer_18-Q3-R1-45_BAT3C.347</strain>
    </source>
</reference>
<gene>
    <name evidence="1" type="ORF">IPH26_08720</name>
</gene>
<protein>
    <submittedName>
        <fullName evidence="1">Uncharacterized protein</fullName>
    </submittedName>
</protein>
<sequence>MQQSLQILAKRANRTSTAPVFDSYDKEAVRSLEATLIDFARTLDNNTNILLQP</sequence>
<evidence type="ECO:0000313" key="2">
    <source>
        <dbReference type="Proteomes" id="UP000807785"/>
    </source>
</evidence>
<dbReference type="EMBL" id="JADJEV010000003">
    <property type="protein sequence ID" value="MBK6973017.1"/>
    <property type="molecule type" value="Genomic_DNA"/>
</dbReference>
<comment type="caution">
    <text evidence="1">The sequence shown here is derived from an EMBL/GenBank/DDBJ whole genome shotgun (WGS) entry which is preliminary data.</text>
</comment>
<proteinExistence type="predicted"/>
<dbReference type="Proteomes" id="UP000807785">
    <property type="component" value="Unassembled WGS sequence"/>
</dbReference>
<dbReference type="AlphaFoldDB" id="A0A9D7E3E9"/>
<accession>A0A9D7E3E9</accession>
<name>A0A9D7E3E9_9PROT</name>
<evidence type="ECO:0000313" key="1">
    <source>
        <dbReference type="EMBL" id="MBK6973017.1"/>
    </source>
</evidence>
<organism evidence="1 2">
    <name type="scientific">Candidatus Methylophosphatis roskildensis</name>
    <dbReference type="NCBI Taxonomy" id="2899263"/>
    <lineage>
        <taxon>Bacteria</taxon>
        <taxon>Pseudomonadati</taxon>
        <taxon>Pseudomonadota</taxon>
        <taxon>Betaproteobacteria</taxon>
        <taxon>Nitrosomonadales</taxon>
        <taxon>Sterolibacteriaceae</taxon>
        <taxon>Candidatus Methylophosphatis</taxon>
    </lineage>
</organism>